<proteinExistence type="predicted"/>
<name>A0A852KFU4_UROIN</name>
<evidence type="ECO:0000256" key="2">
    <source>
        <dbReference type="ARBA" id="ARBA00022692"/>
    </source>
</evidence>
<dbReference type="GO" id="GO:0016020">
    <property type="term" value="C:membrane"/>
    <property type="evidence" value="ECO:0007669"/>
    <property type="project" value="UniProtKB-SubCell"/>
</dbReference>
<keyword evidence="3" id="KW-1133">Transmembrane helix</keyword>
<dbReference type="Pfam" id="PF23727">
    <property type="entry name" value="Beta-prop_FAM234A_B"/>
    <property type="match status" value="1"/>
</dbReference>
<keyword evidence="7" id="KW-1185">Reference proteome</keyword>
<gene>
    <name evidence="6" type="primary">Fam234a_1</name>
    <name evidence="6" type="ORF">UROIND_R06245</name>
</gene>
<evidence type="ECO:0000259" key="5">
    <source>
        <dbReference type="Pfam" id="PF23727"/>
    </source>
</evidence>
<evidence type="ECO:0000256" key="1">
    <source>
        <dbReference type="ARBA" id="ARBA00004167"/>
    </source>
</evidence>
<keyword evidence="2" id="KW-0812">Transmembrane</keyword>
<comment type="subcellular location">
    <subcellularLocation>
        <location evidence="1">Membrane</location>
        <topology evidence="1">Single-pass membrane protein</topology>
    </subcellularLocation>
</comment>
<dbReference type="OrthoDB" id="9309569at2759"/>
<dbReference type="InterPro" id="IPR055409">
    <property type="entry name" value="Beta-prop_FAM234A_B"/>
</dbReference>
<dbReference type="PANTHER" id="PTHR21419">
    <property type="match status" value="1"/>
</dbReference>
<keyword evidence="4" id="KW-0472">Membrane</keyword>
<dbReference type="PANTHER" id="PTHR21419:SF7">
    <property type="entry name" value="PROTEIN FAM234A"/>
    <property type="match status" value="1"/>
</dbReference>
<feature type="domain" description="FAM234A/B beta-propeller" evidence="5">
    <location>
        <begin position="15"/>
        <end position="136"/>
    </location>
</feature>
<dbReference type="AlphaFoldDB" id="A0A852KFU4"/>
<evidence type="ECO:0000313" key="6">
    <source>
        <dbReference type="EMBL" id="NXX75605.1"/>
    </source>
</evidence>
<evidence type="ECO:0000256" key="3">
    <source>
        <dbReference type="ARBA" id="ARBA00022989"/>
    </source>
</evidence>
<dbReference type="InterPro" id="IPR045232">
    <property type="entry name" value="FAM234"/>
</dbReference>
<organism evidence="6 7">
    <name type="scientific">Urocolius indicus</name>
    <name type="common">Red-faced mousebird</name>
    <name type="synonym">Colius indicus</name>
    <dbReference type="NCBI Taxonomy" id="458196"/>
    <lineage>
        <taxon>Eukaryota</taxon>
        <taxon>Metazoa</taxon>
        <taxon>Chordata</taxon>
        <taxon>Craniata</taxon>
        <taxon>Vertebrata</taxon>
        <taxon>Euteleostomi</taxon>
        <taxon>Archelosauria</taxon>
        <taxon>Archosauria</taxon>
        <taxon>Dinosauria</taxon>
        <taxon>Saurischia</taxon>
        <taxon>Theropoda</taxon>
        <taxon>Coelurosauria</taxon>
        <taxon>Aves</taxon>
        <taxon>Neognathae</taxon>
        <taxon>Neoaves</taxon>
        <taxon>Telluraves</taxon>
        <taxon>Coraciimorphae</taxon>
        <taxon>Coliiformes</taxon>
        <taxon>Coliidae</taxon>
        <taxon>Urocolius</taxon>
    </lineage>
</organism>
<feature type="non-terminal residue" evidence="6">
    <location>
        <position position="1"/>
    </location>
</feature>
<accession>A0A852KFU4</accession>
<feature type="non-terminal residue" evidence="6">
    <location>
        <position position="136"/>
    </location>
</feature>
<dbReference type="EMBL" id="WBNH01001878">
    <property type="protein sequence ID" value="NXX75605.1"/>
    <property type="molecule type" value="Genomic_DNA"/>
</dbReference>
<comment type="caution">
    <text evidence="6">The sequence shown here is derived from an EMBL/GenBank/DDBJ whole genome shotgun (WGS) entry which is preliminary data.</text>
</comment>
<dbReference type="Proteomes" id="UP000654395">
    <property type="component" value="Unassembled WGS sequence"/>
</dbReference>
<reference evidence="6" key="1">
    <citation type="submission" date="2020-02" db="EMBL/GenBank/DDBJ databases">
        <title>Bird 10,000 Genomes (B10K) Project - Family phase.</title>
        <authorList>
            <person name="Zhang G."/>
        </authorList>
    </citation>
    <scope>NUCLEOTIDE SEQUENCE</scope>
    <source>
        <strain evidence="6">B10K-DU-030-59</strain>
    </source>
</reference>
<protein>
    <submittedName>
        <fullName evidence="6">F234A protein</fullName>
    </submittedName>
</protein>
<evidence type="ECO:0000256" key="4">
    <source>
        <dbReference type="ARBA" id="ARBA00023136"/>
    </source>
</evidence>
<dbReference type="GO" id="GO:0009986">
    <property type="term" value="C:cell surface"/>
    <property type="evidence" value="ECO:0007669"/>
    <property type="project" value="TreeGrafter"/>
</dbReference>
<sequence length="136" mass="15221">LSPSFSLFFCCCCCTENSVYAYSLKDLYTAATGMETKLPSLEQDPQWEKNIDPTTHRLSLLSSGDIRYLATIPGQSRENILVLSSEMASLISSQNLQALWTLNVSRVVREPRLGYYKPDVLGIVLESEIGPNRKKV</sequence>
<evidence type="ECO:0000313" key="7">
    <source>
        <dbReference type="Proteomes" id="UP000654395"/>
    </source>
</evidence>